<dbReference type="Proteomes" id="UP000518752">
    <property type="component" value="Unassembled WGS sequence"/>
</dbReference>
<evidence type="ECO:0000256" key="1">
    <source>
        <dbReference type="ARBA" id="ARBA00004141"/>
    </source>
</evidence>
<evidence type="ECO:0000256" key="3">
    <source>
        <dbReference type="SAM" id="MobiDB-lite"/>
    </source>
</evidence>
<feature type="compositionally biased region" description="Basic and acidic residues" evidence="3">
    <location>
        <begin position="1"/>
        <end position="11"/>
    </location>
</feature>
<feature type="region of interest" description="Disordered" evidence="3">
    <location>
        <begin position="1"/>
        <end position="45"/>
    </location>
</feature>
<feature type="transmembrane region" description="Helical" evidence="4">
    <location>
        <begin position="457"/>
        <end position="478"/>
    </location>
</feature>
<gene>
    <name evidence="6" type="ORF">D9757_012592</name>
</gene>
<accession>A0A8H5CZ76</accession>
<feature type="transmembrane region" description="Helical" evidence="4">
    <location>
        <begin position="88"/>
        <end position="106"/>
    </location>
</feature>
<dbReference type="SUPFAM" id="SSF103473">
    <property type="entry name" value="MFS general substrate transporter"/>
    <property type="match status" value="1"/>
</dbReference>
<dbReference type="GO" id="GO:0016020">
    <property type="term" value="C:membrane"/>
    <property type="evidence" value="ECO:0007669"/>
    <property type="project" value="UniProtKB-SubCell"/>
</dbReference>
<dbReference type="InterPro" id="IPR020846">
    <property type="entry name" value="MFS_dom"/>
</dbReference>
<dbReference type="AlphaFoldDB" id="A0A8H5CZ76"/>
<feature type="compositionally biased region" description="Polar residues" evidence="3">
    <location>
        <begin position="13"/>
        <end position="31"/>
    </location>
</feature>
<evidence type="ECO:0000313" key="6">
    <source>
        <dbReference type="EMBL" id="KAF5350734.1"/>
    </source>
</evidence>
<dbReference type="PANTHER" id="PTHR11360:SF234">
    <property type="entry name" value="MFS-TYPE TRANSPORTER DBAD-RELATED"/>
    <property type="match status" value="1"/>
</dbReference>
<feature type="transmembrane region" description="Helical" evidence="4">
    <location>
        <begin position="343"/>
        <end position="362"/>
    </location>
</feature>
<evidence type="ECO:0000313" key="7">
    <source>
        <dbReference type="Proteomes" id="UP000518752"/>
    </source>
</evidence>
<dbReference type="Pfam" id="PF07690">
    <property type="entry name" value="MFS_1"/>
    <property type="match status" value="1"/>
</dbReference>
<feature type="transmembrane region" description="Helical" evidence="4">
    <location>
        <begin position="170"/>
        <end position="192"/>
    </location>
</feature>
<evidence type="ECO:0000256" key="2">
    <source>
        <dbReference type="ARBA" id="ARBA00006727"/>
    </source>
</evidence>
<dbReference type="PROSITE" id="PS50850">
    <property type="entry name" value="MFS"/>
    <property type="match status" value="1"/>
</dbReference>
<feature type="transmembrane region" description="Helical" evidence="4">
    <location>
        <begin position="139"/>
        <end position="158"/>
    </location>
</feature>
<feature type="transmembrane region" description="Helical" evidence="4">
    <location>
        <begin position="234"/>
        <end position="255"/>
    </location>
</feature>
<dbReference type="PANTHER" id="PTHR11360">
    <property type="entry name" value="MONOCARBOXYLATE TRANSPORTER"/>
    <property type="match status" value="1"/>
</dbReference>
<feature type="transmembrane region" description="Helical" evidence="4">
    <location>
        <begin position="368"/>
        <end position="390"/>
    </location>
</feature>
<keyword evidence="4" id="KW-0472">Membrane</keyword>
<proteinExistence type="inferred from homology"/>
<feature type="transmembrane region" description="Helical" evidence="4">
    <location>
        <begin position="315"/>
        <end position="336"/>
    </location>
</feature>
<reference evidence="6 7" key="1">
    <citation type="journal article" date="2020" name="ISME J.">
        <title>Uncovering the hidden diversity of litter-decomposition mechanisms in mushroom-forming fungi.</title>
        <authorList>
            <person name="Floudas D."/>
            <person name="Bentzer J."/>
            <person name="Ahren D."/>
            <person name="Johansson T."/>
            <person name="Persson P."/>
            <person name="Tunlid A."/>
        </authorList>
    </citation>
    <scope>NUCLEOTIDE SEQUENCE [LARGE SCALE GENOMIC DNA]</scope>
    <source>
        <strain evidence="6 7">CBS 406.79</strain>
    </source>
</reference>
<keyword evidence="7" id="KW-1185">Reference proteome</keyword>
<protein>
    <recommendedName>
        <fullName evidence="5">Major facilitator superfamily (MFS) profile domain-containing protein</fullName>
    </recommendedName>
</protein>
<comment type="similarity">
    <text evidence="2">Belongs to the major facilitator superfamily. Monocarboxylate porter (TC 2.A.1.13) family.</text>
</comment>
<feature type="transmembrane region" description="Helical" evidence="4">
    <location>
        <begin position="55"/>
        <end position="76"/>
    </location>
</feature>
<name>A0A8H5CZ76_9AGAR</name>
<feature type="domain" description="Major facilitator superfamily (MFS) profile" evidence="5">
    <location>
        <begin position="278"/>
        <end position="496"/>
    </location>
</feature>
<organism evidence="6 7">
    <name type="scientific">Collybiopsis confluens</name>
    <dbReference type="NCBI Taxonomy" id="2823264"/>
    <lineage>
        <taxon>Eukaryota</taxon>
        <taxon>Fungi</taxon>
        <taxon>Dikarya</taxon>
        <taxon>Basidiomycota</taxon>
        <taxon>Agaricomycotina</taxon>
        <taxon>Agaricomycetes</taxon>
        <taxon>Agaricomycetidae</taxon>
        <taxon>Agaricales</taxon>
        <taxon>Marasmiineae</taxon>
        <taxon>Omphalotaceae</taxon>
        <taxon>Collybiopsis</taxon>
    </lineage>
</organism>
<evidence type="ECO:0000256" key="4">
    <source>
        <dbReference type="SAM" id="Phobius"/>
    </source>
</evidence>
<feature type="transmembrane region" description="Helical" evidence="4">
    <location>
        <begin position="276"/>
        <end position="295"/>
    </location>
</feature>
<comment type="subcellular location">
    <subcellularLocation>
        <location evidence="1">Membrane</location>
        <topology evidence="1">Multi-pass membrane protein</topology>
    </subcellularLocation>
</comment>
<dbReference type="InterPro" id="IPR050327">
    <property type="entry name" value="Proton-linked_MCT"/>
</dbReference>
<keyword evidence="4" id="KW-0812">Transmembrane</keyword>
<dbReference type="OrthoDB" id="6499973at2759"/>
<keyword evidence="4" id="KW-1133">Transmembrane helix</keyword>
<dbReference type="GO" id="GO:0022857">
    <property type="term" value="F:transmembrane transporter activity"/>
    <property type="evidence" value="ECO:0007669"/>
    <property type="project" value="InterPro"/>
</dbReference>
<dbReference type="Gene3D" id="1.20.1250.20">
    <property type="entry name" value="MFS general substrate transporter like domains"/>
    <property type="match status" value="2"/>
</dbReference>
<dbReference type="EMBL" id="JAACJN010000293">
    <property type="protein sequence ID" value="KAF5350734.1"/>
    <property type="molecule type" value="Genomic_DNA"/>
</dbReference>
<feature type="transmembrane region" description="Helical" evidence="4">
    <location>
        <begin position="112"/>
        <end position="132"/>
    </location>
</feature>
<dbReference type="InterPro" id="IPR011701">
    <property type="entry name" value="MFS"/>
</dbReference>
<sequence>MTSPSEKKVDSKVVSTTGVETISPNNSQTSVVAPGNEPTKNPAVPPPPEFPEGGLAGWSTVIGAFLIQFCGFGVLWSIPRWPMNNFCLNYASNAYLPAYYTTTFITNESTSTVAWIGGVNASFAIFTGLISGRLFDKGYFYHMVLGGAIVDIICLWLLTLAKPDNFYQNFLAQGVGCGIASGMFYLPSIAVVSHYFRRRRALAMTIVASGSSMGSVLQPIMLNNLLNSHGWKTATVANAALITGVLVVACSLMRTRLPPPTTLMPFTTAIKKFSRDGAYVVGCLGLIIFSIGYYYPLFFIQLDAELHGVSKNVTFYVLVILNVFSFVGRLSPGFLANKIGVPYLITMGMFGCSVVMFGLIGAKSVGSFIVIAILYGYSAGTFISLANPFLAGFATDQVEVGARMGIGFTLSGIGALVGAVISHPDNTPAAEILFSVTVGGAIEGALLGPSFVWWKPAVFSGIFCLAGVALMIVMLIMLRLRDRKKVRATAAEHEKA</sequence>
<comment type="caution">
    <text evidence="6">The sequence shown here is derived from an EMBL/GenBank/DDBJ whole genome shotgun (WGS) entry which is preliminary data.</text>
</comment>
<feature type="transmembrane region" description="Helical" evidence="4">
    <location>
        <begin position="402"/>
        <end position="421"/>
    </location>
</feature>
<dbReference type="InterPro" id="IPR036259">
    <property type="entry name" value="MFS_trans_sf"/>
</dbReference>
<evidence type="ECO:0000259" key="5">
    <source>
        <dbReference type="PROSITE" id="PS50850"/>
    </source>
</evidence>